<keyword evidence="17" id="KW-0727">SH2 domain</keyword>
<comment type="similarity">
    <text evidence="18">Belongs to the TRAFAC class myosin-kinesin ATPase superfamily. Myosin family.</text>
</comment>
<dbReference type="Gene3D" id="1.10.10.820">
    <property type="match status" value="1"/>
</dbReference>
<name>A0ABR1A6G8_HUSHU</name>
<evidence type="ECO:0000256" key="16">
    <source>
        <dbReference type="ARBA" id="ARBA00048679"/>
    </source>
</evidence>
<keyword evidence="13" id="KW-0206">Cytoskeleton</keyword>
<evidence type="ECO:0000256" key="5">
    <source>
        <dbReference type="ARBA" id="ARBA00022527"/>
    </source>
</evidence>
<organism evidence="22 23">
    <name type="scientific">Huso huso</name>
    <name type="common">Beluga</name>
    <name type="synonym">Acipenser huso</name>
    <dbReference type="NCBI Taxonomy" id="61971"/>
    <lineage>
        <taxon>Eukaryota</taxon>
        <taxon>Metazoa</taxon>
        <taxon>Chordata</taxon>
        <taxon>Craniata</taxon>
        <taxon>Vertebrata</taxon>
        <taxon>Euteleostomi</taxon>
        <taxon>Actinopterygii</taxon>
        <taxon>Chondrostei</taxon>
        <taxon>Acipenseriformes</taxon>
        <taxon>Acipenseridae</taxon>
        <taxon>Huso</taxon>
    </lineage>
</organism>
<keyword evidence="4" id="KW-0963">Cytoplasm</keyword>
<evidence type="ECO:0000256" key="14">
    <source>
        <dbReference type="ARBA" id="ARBA00023273"/>
    </source>
</evidence>
<evidence type="ECO:0000256" key="8">
    <source>
        <dbReference type="ARBA" id="ARBA00022741"/>
    </source>
</evidence>
<evidence type="ECO:0000259" key="21">
    <source>
        <dbReference type="PROSITE" id="PS51456"/>
    </source>
</evidence>
<feature type="region of interest" description="Disordered" evidence="19">
    <location>
        <begin position="769"/>
        <end position="816"/>
    </location>
</feature>
<dbReference type="Pfam" id="PF00017">
    <property type="entry name" value="SH2"/>
    <property type="match status" value="1"/>
</dbReference>
<evidence type="ECO:0000256" key="19">
    <source>
        <dbReference type="SAM" id="MobiDB-lite"/>
    </source>
</evidence>
<feature type="region of interest" description="Disordered" evidence="19">
    <location>
        <begin position="1039"/>
        <end position="1063"/>
    </location>
</feature>
<dbReference type="PANTHER" id="PTHR46256">
    <property type="entry name" value="AGAP011099-PA"/>
    <property type="match status" value="1"/>
</dbReference>
<evidence type="ECO:0000256" key="6">
    <source>
        <dbReference type="ARBA" id="ARBA00022679"/>
    </source>
</evidence>
<dbReference type="Gene3D" id="1.20.58.530">
    <property type="match status" value="1"/>
</dbReference>
<dbReference type="PROSITE" id="PS51456">
    <property type="entry name" value="MYOSIN_MOTOR"/>
    <property type="match status" value="1"/>
</dbReference>
<dbReference type="PROSITE" id="PS50096">
    <property type="entry name" value="IQ"/>
    <property type="match status" value="1"/>
</dbReference>
<evidence type="ECO:0000256" key="13">
    <source>
        <dbReference type="ARBA" id="ARBA00023212"/>
    </source>
</evidence>
<feature type="binding site" evidence="18">
    <location>
        <begin position="101"/>
        <end position="108"/>
    </location>
    <ligand>
        <name>ATP</name>
        <dbReference type="ChEBI" id="CHEBI:30616"/>
    </ligand>
</feature>
<protein>
    <recommendedName>
        <fullName evidence="3">non-specific serine/threonine protein kinase</fullName>
        <ecNumber evidence="3">2.7.11.1</ecNumber>
    </recommendedName>
</protein>
<dbReference type="SUPFAM" id="SSF52540">
    <property type="entry name" value="P-loop containing nucleoside triphosphate hydrolases"/>
    <property type="match status" value="1"/>
</dbReference>
<sequence length="1090" mass="125632">MAVRTQEDLATLSELDEKSLLESLSNRFQQNHIYTYIGDILVAINPFKYLPLYEKTVSEKYKCHEKGDLPPHIFAVADRAYQSMLGRLATGPRNQCIVISGESGAGKTESTKLLLRQIMELCKANSQLEQQILQVNPLLEAFGNAQTVMNDNSSRFGKYIQLRFQNSSVKSAKINEYLLEKSRVVHQDEGERNFHIFYCMLAGISAEDKEMYGLLDPDLYRYINGKYGSPEMVNKWSTKYNEVCNAMDMVGFEEQEQVDMKTILAGILSLGNIKFEPQETGILKATEQSNGWLKAAAGQFGVQEEELVKCLICTTSVTRGESIKRNHSQQQAEDARDSIAKVAYGRVFGWIVSKINELLAPNVDLNEEHQEIGILDIFGFENFAVNRYEQLCINLANEQLQYFFNHHIFLMEQKEYKEEGIKWETITFKDNKPILDLFLAKPFGIFSLLDEQSAFPKATDTNFVDKLNSNFKGKPHFEIVRSHNPMFTVVHYAGKVQYNASGFLEKNRDTIPANIRGLFINSVTPLLSVLFAATISRTGTLMPQRRAKLSQAVEDNFNSTRKQSVGAQFKHSLTVLMEKMFAANPHFIRCVKPNASKQPDLLDSKVVMDQLRYNGLLETIRIRRDGFSWRPSFEEFAQRYRILLIKPDIPLNKERAQKVNSTPDTVLETDLQSIMQSCLCILNNTDLKDWKCGSTRFFFKYWHQEQLAKCIDRLGKAATVIQKMYRGFCCKKKYVALVAEMRLRREQEMRQLKQEQEEEEKRRQLEIEQLEMEQENQSPPTAPVPFPRKRKPQPRPRSIPAETLQPRLLPPVPRPRSKLLEATPFDNDLENGTVLHMNAQEEAEAKQRWNKRCNTIRWFKETQARKVVRNGAFPNWFHGMITRRQAEDLMTDKSLGCFLIRVSESREGYTLTFRGKDRCRHYMIEMQTNGKYVILGEARAHPSLLDLIEYHKKVGILPFLELLTVPCGQRSNAEPDYEELKNLMLIPSSLAAEEDSEPSEHSSSDPVHLELLKLFAPLDQNQTMERQVPPVLKRISEKKLKTEAKESQRNCSEDHEESRRSSKYSITFQNVQRIKTCIQDHLPSIIINKE</sequence>
<keyword evidence="14" id="KW-0966">Cell projection</keyword>
<keyword evidence="6" id="KW-0808">Transferase</keyword>
<evidence type="ECO:0000256" key="4">
    <source>
        <dbReference type="ARBA" id="ARBA00022490"/>
    </source>
</evidence>
<evidence type="ECO:0000313" key="23">
    <source>
        <dbReference type="Proteomes" id="UP001369086"/>
    </source>
</evidence>
<dbReference type="Pfam" id="PF00063">
    <property type="entry name" value="Myosin_head"/>
    <property type="match status" value="1"/>
</dbReference>
<evidence type="ECO:0000256" key="7">
    <source>
        <dbReference type="ARBA" id="ARBA00022737"/>
    </source>
</evidence>
<dbReference type="InterPro" id="IPR052409">
    <property type="entry name" value="Myosin-III_kinase_activity"/>
</dbReference>
<dbReference type="InterPro" id="IPR000048">
    <property type="entry name" value="IQ_motif_EF-hand-BS"/>
</dbReference>
<dbReference type="EMBL" id="JAHFZB010000002">
    <property type="protein sequence ID" value="KAK6492680.1"/>
    <property type="molecule type" value="Genomic_DNA"/>
</dbReference>
<comment type="catalytic activity">
    <reaction evidence="16">
        <text>L-seryl-[protein] + ATP = O-phospho-L-seryl-[protein] + ADP + H(+)</text>
        <dbReference type="Rhea" id="RHEA:17989"/>
        <dbReference type="Rhea" id="RHEA-COMP:9863"/>
        <dbReference type="Rhea" id="RHEA-COMP:11604"/>
        <dbReference type="ChEBI" id="CHEBI:15378"/>
        <dbReference type="ChEBI" id="CHEBI:29999"/>
        <dbReference type="ChEBI" id="CHEBI:30616"/>
        <dbReference type="ChEBI" id="CHEBI:83421"/>
        <dbReference type="ChEBI" id="CHEBI:456216"/>
        <dbReference type="EC" id="2.7.11.1"/>
    </reaction>
</comment>
<feature type="region of interest" description="Actin-binding" evidence="18">
    <location>
        <begin position="573"/>
        <end position="595"/>
    </location>
</feature>
<dbReference type="InterPro" id="IPR036961">
    <property type="entry name" value="Kinesin_motor_dom_sf"/>
</dbReference>
<feature type="domain" description="Myosin motor" evidence="21">
    <location>
        <begin position="4"/>
        <end position="712"/>
    </location>
</feature>
<keyword evidence="5" id="KW-0723">Serine/threonine-protein kinase</keyword>
<keyword evidence="18" id="KW-0009">Actin-binding</keyword>
<evidence type="ECO:0000313" key="22">
    <source>
        <dbReference type="EMBL" id="KAK6492680.1"/>
    </source>
</evidence>
<dbReference type="Gene3D" id="3.40.850.10">
    <property type="entry name" value="Kinesin motor domain"/>
    <property type="match status" value="1"/>
</dbReference>
<evidence type="ECO:0000256" key="15">
    <source>
        <dbReference type="ARBA" id="ARBA00047899"/>
    </source>
</evidence>
<dbReference type="InterPro" id="IPR001609">
    <property type="entry name" value="Myosin_head_motor_dom-like"/>
</dbReference>
<evidence type="ECO:0000256" key="12">
    <source>
        <dbReference type="ARBA" id="ARBA00023175"/>
    </source>
</evidence>
<dbReference type="EC" id="2.7.11.1" evidence="3"/>
<evidence type="ECO:0000256" key="11">
    <source>
        <dbReference type="ARBA" id="ARBA00023123"/>
    </source>
</evidence>
<reference evidence="22 23" key="1">
    <citation type="submission" date="2021-05" db="EMBL/GenBank/DDBJ databases">
        <authorList>
            <person name="Zahm M."/>
            <person name="Klopp C."/>
            <person name="Cabau C."/>
            <person name="Kuhl H."/>
            <person name="Suciu R."/>
            <person name="Ciorpac M."/>
            <person name="Holostenco D."/>
            <person name="Gessner J."/>
            <person name="Wuertz S."/>
            <person name="Hohne C."/>
            <person name="Stock M."/>
            <person name="Gislard M."/>
            <person name="Lluch J."/>
            <person name="Milhes M."/>
            <person name="Lampietro C."/>
            <person name="Lopez Roques C."/>
            <person name="Donnadieu C."/>
            <person name="Du K."/>
            <person name="Schartl M."/>
            <person name="Guiguen Y."/>
        </authorList>
    </citation>
    <scope>NUCLEOTIDE SEQUENCE [LARGE SCALE GENOMIC DNA]</scope>
    <source>
        <strain evidence="22">Hh-F2</strain>
        <tissue evidence="22">Blood</tissue>
    </source>
</reference>
<keyword evidence="12 18" id="KW-0505">Motor protein</keyword>
<comment type="subcellular location">
    <subcellularLocation>
        <location evidence="2">Cell projection</location>
    </subcellularLocation>
    <subcellularLocation>
        <location evidence="1">Cytoplasm</location>
        <location evidence="1">Cytoskeleton</location>
    </subcellularLocation>
</comment>
<comment type="caution">
    <text evidence="22">The sequence shown here is derived from an EMBL/GenBank/DDBJ whole genome shotgun (WGS) entry which is preliminary data.</text>
</comment>
<dbReference type="PANTHER" id="PTHR46256:SF5">
    <property type="entry name" value="MYOSIN-IIIB-LIKE"/>
    <property type="match status" value="1"/>
</dbReference>
<dbReference type="InterPro" id="IPR027417">
    <property type="entry name" value="P-loop_NTPase"/>
</dbReference>
<dbReference type="SMART" id="SM00252">
    <property type="entry name" value="SH2"/>
    <property type="match status" value="1"/>
</dbReference>
<accession>A0ABR1A6G8</accession>
<dbReference type="InterPro" id="IPR000980">
    <property type="entry name" value="SH2"/>
</dbReference>
<evidence type="ECO:0000259" key="20">
    <source>
        <dbReference type="PROSITE" id="PS50001"/>
    </source>
</evidence>
<keyword evidence="23" id="KW-1185">Reference proteome</keyword>
<comment type="catalytic activity">
    <reaction evidence="15">
        <text>L-threonyl-[protein] + ATP = O-phospho-L-threonyl-[protein] + ADP + H(+)</text>
        <dbReference type="Rhea" id="RHEA:46608"/>
        <dbReference type="Rhea" id="RHEA-COMP:11060"/>
        <dbReference type="Rhea" id="RHEA-COMP:11605"/>
        <dbReference type="ChEBI" id="CHEBI:15378"/>
        <dbReference type="ChEBI" id="CHEBI:30013"/>
        <dbReference type="ChEBI" id="CHEBI:30616"/>
        <dbReference type="ChEBI" id="CHEBI:61977"/>
        <dbReference type="ChEBI" id="CHEBI:456216"/>
        <dbReference type="EC" id="2.7.11.1"/>
    </reaction>
</comment>
<evidence type="ECO:0000256" key="9">
    <source>
        <dbReference type="ARBA" id="ARBA00022777"/>
    </source>
</evidence>
<proteinExistence type="inferred from homology"/>
<dbReference type="SMART" id="SM00015">
    <property type="entry name" value="IQ"/>
    <property type="match status" value="1"/>
</dbReference>
<dbReference type="SUPFAM" id="SSF55550">
    <property type="entry name" value="SH2 domain"/>
    <property type="match status" value="1"/>
</dbReference>
<dbReference type="PRINTS" id="PR00193">
    <property type="entry name" value="MYOSINHEAVY"/>
</dbReference>
<dbReference type="InterPro" id="IPR036860">
    <property type="entry name" value="SH2_dom_sf"/>
</dbReference>
<feature type="compositionally biased region" description="Low complexity" evidence="19">
    <location>
        <begin position="796"/>
        <end position="807"/>
    </location>
</feature>
<gene>
    <name evidence="22" type="ORF">HHUSO_G2060</name>
</gene>
<evidence type="ECO:0000256" key="17">
    <source>
        <dbReference type="PROSITE-ProRule" id="PRU00191"/>
    </source>
</evidence>
<keyword evidence="7" id="KW-0677">Repeat</keyword>
<dbReference type="Gene3D" id="3.30.505.10">
    <property type="entry name" value="SH2 domain"/>
    <property type="match status" value="1"/>
</dbReference>
<evidence type="ECO:0000256" key="3">
    <source>
        <dbReference type="ARBA" id="ARBA00012513"/>
    </source>
</evidence>
<dbReference type="Gene3D" id="1.20.120.720">
    <property type="entry name" value="Myosin VI head, motor domain, U50 subdomain"/>
    <property type="match status" value="1"/>
</dbReference>
<keyword evidence="9" id="KW-0418">Kinase</keyword>
<keyword evidence="8 18" id="KW-0547">Nucleotide-binding</keyword>
<keyword evidence="11 18" id="KW-0518">Myosin</keyword>
<feature type="compositionally biased region" description="Basic and acidic residues" evidence="19">
    <location>
        <begin position="1039"/>
        <end position="1060"/>
    </location>
</feature>
<dbReference type="Gene3D" id="1.20.5.4820">
    <property type="match status" value="1"/>
</dbReference>
<dbReference type="Proteomes" id="UP001369086">
    <property type="component" value="Unassembled WGS sequence"/>
</dbReference>
<feature type="domain" description="SH2" evidence="20">
    <location>
        <begin position="876"/>
        <end position="967"/>
    </location>
</feature>
<keyword evidence="10 18" id="KW-0067">ATP-binding</keyword>
<evidence type="ECO:0000256" key="2">
    <source>
        <dbReference type="ARBA" id="ARBA00004316"/>
    </source>
</evidence>
<evidence type="ECO:0000256" key="1">
    <source>
        <dbReference type="ARBA" id="ARBA00004245"/>
    </source>
</evidence>
<dbReference type="PROSITE" id="PS50001">
    <property type="entry name" value="SH2"/>
    <property type="match status" value="1"/>
</dbReference>
<evidence type="ECO:0000256" key="10">
    <source>
        <dbReference type="ARBA" id="ARBA00022840"/>
    </source>
</evidence>
<dbReference type="SMART" id="SM00242">
    <property type="entry name" value="MYSc"/>
    <property type="match status" value="1"/>
</dbReference>
<evidence type="ECO:0000256" key="18">
    <source>
        <dbReference type="PROSITE-ProRule" id="PRU00782"/>
    </source>
</evidence>